<protein>
    <submittedName>
        <fullName evidence="1">WbqC family protein</fullName>
    </submittedName>
</protein>
<dbReference type="InterPro" id="IPR014985">
    <property type="entry name" value="WbqC"/>
</dbReference>
<dbReference type="Proteomes" id="UP001058120">
    <property type="component" value="Chromosome"/>
</dbReference>
<organism evidence="1 2">
    <name type="scientific">Taurinivorans muris</name>
    <dbReference type="NCBI Taxonomy" id="2787751"/>
    <lineage>
        <taxon>Bacteria</taxon>
        <taxon>Pseudomonadati</taxon>
        <taxon>Thermodesulfobacteriota</taxon>
        <taxon>Desulfovibrionia</taxon>
        <taxon>Desulfovibrionales</taxon>
        <taxon>Desulfovibrionaceae</taxon>
        <taxon>Taurinivorans</taxon>
    </lineage>
</organism>
<evidence type="ECO:0000313" key="1">
    <source>
        <dbReference type="EMBL" id="UWX06016.1"/>
    </source>
</evidence>
<evidence type="ECO:0000313" key="2">
    <source>
        <dbReference type="Proteomes" id="UP001058120"/>
    </source>
</evidence>
<name>A0ABY5Y2I8_9BACT</name>
<dbReference type="RefSeq" id="WP_334315613.1">
    <property type="nucleotide sequence ID" value="NZ_CP065938.1"/>
</dbReference>
<sequence>MSHNTKTAVMQPYFMPYIGYFQLICAVDTFVVLDDVNFIMKGWINRNNILLNGEKHLFTIPLEKSSQNKLILDTKLNFSDKDKGILLKTLQTAYKRAPLFPYVYPLLEEIIMQEETDLTAFIMHSLKAVLAYLSIKKTILKSSEIEKDMSLKGQNKIIELCRKTNTQTYINPIGGIELYKQSNFKNANMELKFVNTQFDNIVYKQFKNDFVNGLSFIDVLMFNPIPDIHYFLKQYKLIDN</sequence>
<keyword evidence="2" id="KW-1185">Reference proteome</keyword>
<dbReference type="EMBL" id="CP065938">
    <property type="protein sequence ID" value="UWX06016.1"/>
    <property type="molecule type" value="Genomic_DNA"/>
</dbReference>
<reference evidence="1" key="1">
    <citation type="submission" date="2020-12" db="EMBL/GenBank/DDBJ databases">
        <title>Taurinivorans muris gen. nov., sp. nov., fundamental and realized metabolic niche of a ubiquitous sulfidogenic bacterium in the murine intestine.</title>
        <authorList>
            <person name="Ye H."/>
            <person name="Hanson B.T."/>
            <person name="Loy A."/>
        </authorList>
    </citation>
    <scope>NUCLEOTIDE SEQUENCE</scope>
    <source>
        <strain evidence="1">LT0009</strain>
    </source>
</reference>
<dbReference type="Pfam" id="PF08889">
    <property type="entry name" value="WbqC"/>
    <property type="match status" value="1"/>
</dbReference>
<gene>
    <name evidence="1" type="ORF">JBF11_01455</name>
</gene>
<proteinExistence type="predicted"/>
<accession>A0ABY5Y2I8</accession>